<evidence type="ECO:0000256" key="4">
    <source>
        <dbReference type="ARBA" id="ARBA00022692"/>
    </source>
</evidence>
<feature type="transmembrane region" description="Helical" evidence="7">
    <location>
        <begin position="65"/>
        <end position="82"/>
    </location>
</feature>
<dbReference type="GO" id="GO:0005886">
    <property type="term" value="C:plasma membrane"/>
    <property type="evidence" value="ECO:0007669"/>
    <property type="project" value="UniProtKB-SubCell"/>
</dbReference>
<feature type="transmembrane region" description="Helical" evidence="7">
    <location>
        <begin position="88"/>
        <end position="107"/>
    </location>
</feature>
<evidence type="ECO:0000256" key="5">
    <source>
        <dbReference type="ARBA" id="ARBA00022989"/>
    </source>
</evidence>
<evidence type="ECO:0000256" key="7">
    <source>
        <dbReference type="SAM" id="Phobius"/>
    </source>
</evidence>
<protein>
    <submittedName>
        <fullName evidence="8">Putative integral membrane protein (TIGR00698 family)</fullName>
    </submittedName>
</protein>
<evidence type="ECO:0000256" key="2">
    <source>
        <dbReference type="ARBA" id="ARBA00007977"/>
    </source>
</evidence>
<dbReference type="Proteomes" id="UP000295724">
    <property type="component" value="Unassembled WGS sequence"/>
</dbReference>
<feature type="transmembrane region" description="Helical" evidence="7">
    <location>
        <begin position="34"/>
        <end position="53"/>
    </location>
</feature>
<feature type="transmembrane region" description="Helical" evidence="7">
    <location>
        <begin position="7"/>
        <end position="28"/>
    </location>
</feature>
<evidence type="ECO:0000313" key="8">
    <source>
        <dbReference type="EMBL" id="TDR23409.1"/>
    </source>
</evidence>
<name>A0A4R6XXR8_9GAMM</name>
<comment type="similarity">
    <text evidence="2">Belongs to the UPF0324 family.</text>
</comment>
<dbReference type="Pfam" id="PF03601">
    <property type="entry name" value="Cons_hypoth698"/>
    <property type="match status" value="1"/>
</dbReference>
<dbReference type="EMBL" id="SNZB01000001">
    <property type="protein sequence ID" value="TDR23409.1"/>
    <property type="molecule type" value="Genomic_DNA"/>
</dbReference>
<feature type="transmembrane region" description="Helical" evidence="7">
    <location>
        <begin position="146"/>
        <end position="168"/>
    </location>
</feature>
<reference evidence="8 9" key="1">
    <citation type="submission" date="2019-03" db="EMBL/GenBank/DDBJ databases">
        <title>Genomic Encyclopedia of Type Strains, Phase IV (KMG-IV): sequencing the most valuable type-strain genomes for metagenomic binning, comparative biology and taxonomic classification.</title>
        <authorList>
            <person name="Goeker M."/>
        </authorList>
    </citation>
    <scope>NUCLEOTIDE SEQUENCE [LARGE SCALE GENOMIC DNA]</scope>
    <source>
        <strain evidence="8 9">DSM 25488</strain>
    </source>
</reference>
<organism evidence="8 9">
    <name type="scientific">Marinicella litoralis</name>
    <dbReference type="NCBI Taxonomy" id="644220"/>
    <lineage>
        <taxon>Bacteria</taxon>
        <taxon>Pseudomonadati</taxon>
        <taxon>Pseudomonadota</taxon>
        <taxon>Gammaproteobacteria</taxon>
        <taxon>Lysobacterales</taxon>
        <taxon>Marinicellaceae</taxon>
        <taxon>Marinicella</taxon>
    </lineage>
</organism>
<dbReference type="AlphaFoldDB" id="A0A4R6XXR8"/>
<feature type="transmembrane region" description="Helical" evidence="7">
    <location>
        <begin position="250"/>
        <end position="270"/>
    </location>
</feature>
<evidence type="ECO:0000313" key="9">
    <source>
        <dbReference type="Proteomes" id="UP000295724"/>
    </source>
</evidence>
<evidence type="ECO:0000256" key="3">
    <source>
        <dbReference type="ARBA" id="ARBA00022475"/>
    </source>
</evidence>
<comment type="caution">
    <text evidence="8">The sequence shown here is derived from an EMBL/GenBank/DDBJ whole genome shotgun (WGS) entry which is preliminary data.</text>
</comment>
<keyword evidence="6 7" id="KW-0472">Membrane</keyword>
<accession>A0A4R6XXR8</accession>
<evidence type="ECO:0000256" key="6">
    <source>
        <dbReference type="ARBA" id="ARBA00023136"/>
    </source>
</evidence>
<proteinExistence type="inferred from homology"/>
<evidence type="ECO:0000256" key="1">
    <source>
        <dbReference type="ARBA" id="ARBA00004651"/>
    </source>
</evidence>
<feature type="transmembrane region" description="Helical" evidence="7">
    <location>
        <begin position="309"/>
        <end position="328"/>
    </location>
</feature>
<feature type="transmembrane region" description="Helical" evidence="7">
    <location>
        <begin position="207"/>
        <end position="229"/>
    </location>
</feature>
<dbReference type="RefSeq" id="WP_099017946.1">
    <property type="nucleotide sequence ID" value="NZ_NIHB01000001.1"/>
</dbReference>
<keyword evidence="4 7" id="KW-0812">Transmembrane</keyword>
<dbReference type="PANTHER" id="PTHR30106:SF2">
    <property type="entry name" value="UPF0324 INNER MEMBRANE PROTEIN YEIH"/>
    <property type="match status" value="1"/>
</dbReference>
<comment type="subcellular location">
    <subcellularLocation>
        <location evidence="1">Cell membrane</location>
        <topology evidence="1">Multi-pass membrane protein</topology>
    </subcellularLocation>
</comment>
<gene>
    <name evidence="8" type="ORF">C8D91_0270</name>
</gene>
<dbReference type="PANTHER" id="PTHR30106">
    <property type="entry name" value="INNER MEMBRANE PROTEIN YEIH-RELATED"/>
    <property type="match status" value="1"/>
</dbReference>
<keyword evidence="9" id="KW-1185">Reference proteome</keyword>
<dbReference type="InterPro" id="IPR018383">
    <property type="entry name" value="UPF0324_pro"/>
</dbReference>
<keyword evidence="5 7" id="KW-1133">Transmembrane helix</keyword>
<feature type="transmembrane region" description="Helical" evidence="7">
    <location>
        <begin position="276"/>
        <end position="297"/>
    </location>
</feature>
<dbReference type="OrthoDB" id="9811391at2"/>
<keyword evidence="3" id="KW-1003">Cell membrane</keyword>
<sequence>MGKFMNGVPGVLGVAVLAAIAVILSKYVSLSGTLIAIMLGFALGNIITVPTKLQTGIKWCESQALSIAVALLGVNLNVFTMLEINAMTLLFIISSLALTFSVTFIFAKILNIQPAQACLVASGQGICGSAAVMATQKIIKAPTVEAGLVVAVVNFLGFVGVFLTAWMAPYLFTVNDSGAGLLIGNTLQSMGNVVAAGFSVNDEVGHLAVLVKMCRILLLIPVLLLLILYSKRAGQVNRQAEPVPIHWVKLVPLFIWVFLVLSFMSSMQWIPPVIQTGLSEVSGVLFLLAMVAIGLAIKVKDIYQQGGKLLILGMLVFSFQLLFSVWFLSDG</sequence>